<keyword evidence="13" id="KW-0464">Manganese</keyword>
<evidence type="ECO:0000256" key="2">
    <source>
        <dbReference type="ARBA" id="ARBA00001946"/>
    </source>
</evidence>
<dbReference type="GO" id="GO:0032299">
    <property type="term" value="C:ribonuclease H2 complex"/>
    <property type="evidence" value="ECO:0007669"/>
    <property type="project" value="TreeGrafter"/>
</dbReference>
<evidence type="ECO:0000313" key="17">
    <source>
        <dbReference type="EMBL" id="NMA44351.1"/>
    </source>
</evidence>
<evidence type="ECO:0000313" key="18">
    <source>
        <dbReference type="Proteomes" id="UP000526302"/>
    </source>
</evidence>
<comment type="subcellular location">
    <subcellularLocation>
        <location evidence="4 13">Cytoplasm</location>
    </subcellularLocation>
</comment>
<dbReference type="EMBL" id="JAAZKV010000007">
    <property type="protein sequence ID" value="NMA44351.1"/>
    <property type="molecule type" value="Genomic_DNA"/>
</dbReference>
<dbReference type="FunFam" id="1.10.10.460:FF:000001">
    <property type="entry name" value="Ribonuclease"/>
    <property type="match status" value="1"/>
</dbReference>
<comment type="function">
    <text evidence="3 13 15">Endonuclease that specifically degrades the RNA of RNA-DNA hybrids.</text>
</comment>
<dbReference type="InterPro" id="IPR004649">
    <property type="entry name" value="RNase_H2_suA"/>
</dbReference>
<comment type="catalytic activity">
    <reaction evidence="1 13 14 15">
        <text>Endonucleolytic cleavage to 5'-phosphomonoester.</text>
        <dbReference type="EC" id="3.1.26.4"/>
    </reaction>
</comment>
<sequence>MIIAGIDEAGRGPCFGPMVVSIVVIDTKNESELKSIGVKDSKEILPKKRESLLLKVKEKTLEHQTIILEVKEINSLMVKYSLNEIEAMKIAELINNLDEEVEKVFVDSPDSIPKKFEERIRKYLNKDKQKIKIISENKADSKYVVVGAASIIAKVTRDKEIEKICEKFGDIGSGYPSDPYTKKFLAEYVEKNGKLPPFSRIFWKTCEVALEQKGTTQQKLF</sequence>
<evidence type="ECO:0000256" key="8">
    <source>
        <dbReference type="ARBA" id="ARBA00022490"/>
    </source>
</evidence>
<dbReference type="GO" id="GO:0006298">
    <property type="term" value="P:mismatch repair"/>
    <property type="evidence" value="ECO:0007669"/>
    <property type="project" value="TreeGrafter"/>
</dbReference>
<keyword evidence="9 13" id="KW-0540">Nuclease</keyword>
<keyword evidence="11 13" id="KW-0255">Endonuclease</keyword>
<dbReference type="PROSITE" id="PS51975">
    <property type="entry name" value="RNASE_H_2"/>
    <property type="match status" value="1"/>
</dbReference>
<dbReference type="Gene3D" id="1.10.10.460">
    <property type="entry name" value="Ribonuclease hii. Domain 2"/>
    <property type="match status" value="1"/>
</dbReference>
<dbReference type="InterPro" id="IPR023160">
    <property type="entry name" value="RNase_HII_hlx-loop-hlx_cap_dom"/>
</dbReference>
<protein>
    <recommendedName>
        <fullName evidence="7 13">Ribonuclease HII</fullName>
        <shortName evidence="13">RNase HII</shortName>
        <ecNumber evidence="6 13">3.1.26.4</ecNumber>
    </recommendedName>
</protein>
<reference evidence="17 18" key="1">
    <citation type="journal article" date="2020" name="Biotechnol. Biofuels">
        <title>New insights from the biogas microbiome by comprehensive genome-resolved metagenomics of nearly 1600 species originating from multiple anaerobic digesters.</title>
        <authorList>
            <person name="Campanaro S."/>
            <person name="Treu L."/>
            <person name="Rodriguez-R L.M."/>
            <person name="Kovalovszki A."/>
            <person name="Ziels R.M."/>
            <person name="Maus I."/>
            <person name="Zhu X."/>
            <person name="Kougias P.G."/>
            <person name="Basile A."/>
            <person name="Luo G."/>
            <person name="Schluter A."/>
            <person name="Konstantinidis K.T."/>
            <person name="Angelidaki I."/>
        </authorList>
    </citation>
    <scope>NUCLEOTIDE SEQUENCE [LARGE SCALE GENOMIC DNA]</scope>
    <source>
        <strain evidence="17">AS22ysBPME_79</strain>
    </source>
</reference>
<evidence type="ECO:0000256" key="15">
    <source>
        <dbReference type="RuleBase" id="RU003515"/>
    </source>
</evidence>
<dbReference type="GO" id="GO:0030145">
    <property type="term" value="F:manganese ion binding"/>
    <property type="evidence" value="ECO:0007669"/>
    <property type="project" value="UniProtKB-UniRule"/>
</dbReference>
<dbReference type="CDD" id="cd07180">
    <property type="entry name" value="RNase_HII_archaea_like"/>
    <property type="match status" value="1"/>
</dbReference>
<evidence type="ECO:0000256" key="9">
    <source>
        <dbReference type="ARBA" id="ARBA00022722"/>
    </source>
</evidence>
<dbReference type="GO" id="GO:0043137">
    <property type="term" value="P:DNA replication, removal of RNA primer"/>
    <property type="evidence" value="ECO:0007669"/>
    <property type="project" value="TreeGrafter"/>
</dbReference>
<dbReference type="InterPro" id="IPR001352">
    <property type="entry name" value="RNase_HII/HIII"/>
</dbReference>
<dbReference type="Proteomes" id="UP000526302">
    <property type="component" value="Unassembled WGS sequence"/>
</dbReference>
<evidence type="ECO:0000256" key="4">
    <source>
        <dbReference type="ARBA" id="ARBA00004496"/>
    </source>
</evidence>
<feature type="binding site" evidence="13 14">
    <location>
        <position position="7"/>
    </location>
    <ligand>
        <name>a divalent metal cation</name>
        <dbReference type="ChEBI" id="CHEBI:60240"/>
    </ligand>
</feature>
<comment type="caution">
    <text evidence="17">The sequence shown here is derived from an EMBL/GenBank/DDBJ whole genome shotgun (WGS) entry which is preliminary data.</text>
</comment>
<accession>A0A7K4BYY1</accession>
<dbReference type="PANTHER" id="PTHR10954">
    <property type="entry name" value="RIBONUCLEASE H2 SUBUNIT A"/>
    <property type="match status" value="1"/>
</dbReference>
<dbReference type="GO" id="GO:0005737">
    <property type="term" value="C:cytoplasm"/>
    <property type="evidence" value="ECO:0007669"/>
    <property type="project" value="UniProtKB-SubCell"/>
</dbReference>
<dbReference type="AlphaFoldDB" id="A0A7K4BYY1"/>
<comment type="similarity">
    <text evidence="5 13 15">Belongs to the RNase HII family.</text>
</comment>
<proteinExistence type="inferred from homology"/>
<dbReference type="NCBIfam" id="TIGR00729">
    <property type="entry name" value="ribonuclease HII"/>
    <property type="match status" value="1"/>
</dbReference>
<dbReference type="Pfam" id="PF01351">
    <property type="entry name" value="RNase_HII"/>
    <property type="match status" value="1"/>
</dbReference>
<evidence type="ECO:0000259" key="16">
    <source>
        <dbReference type="PROSITE" id="PS51975"/>
    </source>
</evidence>
<dbReference type="Gene3D" id="3.30.420.10">
    <property type="entry name" value="Ribonuclease H-like superfamily/Ribonuclease H"/>
    <property type="match status" value="1"/>
</dbReference>
<name>A0A7K4BYY1_9ARCH</name>
<dbReference type="GO" id="GO:0003723">
    <property type="term" value="F:RNA binding"/>
    <property type="evidence" value="ECO:0007669"/>
    <property type="project" value="UniProtKB-UniRule"/>
</dbReference>
<dbReference type="InterPro" id="IPR036397">
    <property type="entry name" value="RNaseH_sf"/>
</dbReference>
<dbReference type="InterPro" id="IPR020787">
    <property type="entry name" value="RNase_HII_arc"/>
</dbReference>
<dbReference type="PANTHER" id="PTHR10954:SF23">
    <property type="entry name" value="RIBONUCLEASE"/>
    <property type="match status" value="1"/>
</dbReference>
<keyword evidence="12 13" id="KW-0378">Hydrolase</keyword>
<organism evidence="17 18">
    <name type="scientific">Candidatus Iainarchaeum sp</name>
    <dbReference type="NCBI Taxonomy" id="3101447"/>
    <lineage>
        <taxon>Archaea</taxon>
        <taxon>Candidatus Iainarchaeota</taxon>
        <taxon>Candidatus Iainarchaeia</taxon>
        <taxon>Candidatus Iainarchaeales</taxon>
        <taxon>Candidatus Iainarchaeaceae</taxon>
        <taxon>Candidatus Iainarchaeum</taxon>
    </lineage>
</organism>
<dbReference type="SUPFAM" id="SSF53098">
    <property type="entry name" value="Ribonuclease H-like"/>
    <property type="match status" value="1"/>
</dbReference>
<comment type="cofactor">
    <cofactor evidence="2">
        <name>Mg(2+)</name>
        <dbReference type="ChEBI" id="CHEBI:18420"/>
    </cofactor>
</comment>
<keyword evidence="10 13" id="KW-0479">Metal-binding</keyword>
<dbReference type="InterPro" id="IPR012337">
    <property type="entry name" value="RNaseH-like_sf"/>
</dbReference>
<dbReference type="GO" id="GO:0004523">
    <property type="term" value="F:RNA-DNA hybrid ribonuclease activity"/>
    <property type="evidence" value="ECO:0007669"/>
    <property type="project" value="UniProtKB-UniRule"/>
</dbReference>
<feature type="binding site" evidence="13 14">
    <location>
        <position position="107"/>
    </location>
    <ligand>
        <name>a divalent metal cation</name>
        <dbReference type="ChEBI" id="CHEBI:60240"/>
    </ligand>
</feature>
<evidence type="ECO:0000256" key="12">
    <source>
        <dbReference type="ARBA" id="ARBA00022801"/>
    </source>
</evidence>
<dbReference type="InterPro" id="IPR024567">
    <property type="entry name" value="RNase_HII/HIII_dom"/>
</dbReference>
<evidence type="ECO:0000256" key="10">
    <source>
        <dbReference type="ARBA" id="ARBA00022723"/>
    </source>
</evidence>
<evidence type="ECO:0000256" key="6">
    <source>
        <dbReference type="ARBA" id="ARBA00012180"/>
    </source>
</evidence>
<evidence type="ECO:0000256" key="7">
    <source>
        <dbReference type="ARBA" id="ARBA00019179"/>
    </source>
</evidence>
<evidence type="ECO:0000256" key="5">
    <source>
        <dbReference type="ARBA" id="ARBA00007383"/>
    </source>
</evidence>
<evidence type="ECO:0000256" key="3">
    <source>
        <dbReference type="ARBA" id="ARBA00004065"/>
    </source>
</evidence>
<keyword evidence="8 13" id="KW-0963">Cytoplasm</keyword>
<evidence type="ECO:0000256" key="1">
    <source>
        <dbReference type="ARBA" id="ARBA00000077"/>
    </source>
</evidence>
<evidence type="ECO:0000256" key="14">
    <source>
        <dbReference type="PROSITE-ProRule" id="PRU01319"/>
    </source>
</evidence>
<comment type="cofactor">
    <cofactor evidence="13 14">
        <name>Mn(2+)</name>
        <dbReference type="ChEBI" id="CHEBI:29035"/>
    </cofactor>
    <cofactor evidence="13 14">
        <name>Mg(2+)</name>
        <dbReference type="ChEBI" id="CHEBI:18420"/>
    </cofactor>
    <text evidence="13 14">Manganese or magnesium. Binds 1 divalent metal ion per monomer in the absence of substrate. May bind a second metal ion after substrate binding.</text>
</comment>
<feature type="domain" description="RNase H type-2" evidence="16">
    <location>
        <begin position="1"/>
        <end position="215"/>
    </location>
</feature>
<gene>
    <name evidence="13" type="primary">rnhB</name>
    <name evidence="17" type="ORF">GX950_00870</name>
</gene>
<evidence type="ECO:0000256" key="13">
    <source>
        <dbReference type="HAMAP-Rule" id="MF_00052"/>
    </source>
</evidence>
<evidence type="ECO:0000256" key="11">
    <source>
        <dbReference type="ARBA" id="ARBA00022759"/>
    </source>
</evidence>
<dbReference type="HAMAP" id="MF_00052_A">
    <property type="entry name" value="RNase_HII_A"/>
    <property type="match status" value="1"/>
</dbReference>
<feature type="binding site" evidence="13 14">
    <location>
        <position position="8"/>
    </location>
    <ligand>
        <name>a divalent metal cation</name>
        <dbReference type="ChEBI" id="CHEBI:60240"/>
    </ligand>
</feature>
<dbReference type="EC" id="3.1.26.4" evidence="6 13"/>